<feature type="transmembrane region" description="Helical" evidence="5">
    <location>
        <begin position="183"/>
        <end position="207"/>
    </location>
</feature>
<feature type="transmembrane region" description="Helical" evidence="5">
    <location>
        <begin position="72"/>
        <end position="91"/>
    </location>
</feature>
<reference evidence="7 8" key="1">
    <citation type="submission" date="2020-08" db="EMBL/GenBank/DDBJ databases">
        <title>Genomic Encyclopedia of Type Strains, Phase IV (KMG-IV): sequencing the most valuable type-strain genomes for metagenomic binning, comparative biology and taxonomic classification.</title>
        <authorList>
            <person name="Goeker M."/>
        </authorList>
    </citation>
    <scope>NUCLEOTIDE SEQUENCE [LARGE SCALE GENOMIC DNA]</scope>
    <source>
        <strain evidence="7 8">YC6886</strain>
    </source>
</reference>
<dbReference type="Proteomes" id="UP000557717">
    <property type="component" value="Unassembled WGS sequence"/>
</dbReference>
<proteinExistence type="predicted"/>
<organism evidence="7 8">
    <name type="scientific">Haloferula luteola</name>
    <dbReference type="NCBI Taxonomy" id="595692"/>
    <lineage>
        <taxon>Bacteria</taxon>
        <taxon>Pseudomonadati</taxon>
        <taxon>Verrucomicrobiota</taxon>
        <taxon>Verrucomicrobiia</taxon>
        <taxon>Verrucomicrobiales</taxon>
        <taxon>Verrucomicrobiaceae</taxon>
        <taxon>Haloferula</taxon>
    </lineage>
</organism>
<evidence type="ECO:0000313" key="8">
    <source>
        <dbReference type="Proteomes" id="UP000557717"/>
    </source>
</evidence>
<evidence type="ECO:0000256" key="5">
    <source>
        <dbReference type="SAM" id="Phobius"/>
    </source>
</evidence>
<feature type="transmembrane region" description="Helical" evidence="5">
    <location>
        <begin position="145"/>
        <end position="162"/>
    </location>
</feature>
<dbReference type="EMBL" id="JACHFD010000011">
    <property type="protein sequence ID" value="MBB5352264.1"/>
    <property type="molecule type" value="Genomic_DNA"/>
</dbReference>
<dbReference type="AlphaFoldDB" id="A0A840V9K2"/>
<dbReference type="InterPro" id="IPR049453">
    <property type="entry name" value="Memb_transporter_dom"/>
</dbReference>
<keyword evidence="3 5" id="KW-1133">Transmembrane helix</keyword>
<evidence type="ECO:0000256" key="4">
    <source>
        <dbReference type="ARBA" id="ARBA00023136"/>
    </source>
</evidence>
<feature type="transmembrane region" description="Helical" evidence="5">
    <location>
        <begin position="259"/>
        <end position="277"/>
    </location>
</feature>
<comment type="caution">
    <text evidence="7">The sequence shown here is derived from an EMBL/GenBank/DDBJ whole genome shotgun (WGS) entry which is preliminary data.</text>
</comment>
<evidence type="ECO:0000259" key="6">
    <source>
        <dbReference type="Pfam" id="PF13515"/>
    </source>
</evidence>
<evidence type="ECO:0000256" key="1">
    <source>
        <dbReference type="ARBA" id="ARBA00004141"/>
    </source>
</evidence>
<dbReference type="RefSeq" id="WP_184019153.1">
    <property type="nucleotide sequence ID" value="NZ_JACHFD010000011.1"/>
</dbReference>
<keyword evidence="4 5" id="KW-0472">Membrane</keyword>
<accession>A0A840V9K2</accession>
<dbReference type="Pfam" id="PF13515">
    <property type="entry name" value="FUSC_2"/>
    <property type="match status" value="1"/>
</dbReference>
<gene>
    <name evidence="7" type="ORF">HNR46_002507</name>
</gene>
<feature type="transmembrane region" description="Helical" evidence="5">
    <location>
        <begin position="309"/>
        <end position="331"/>
    </location>
</feature>
<feature type="transmembrane region" description="Helical" evidence="5">
    <location>
        <begin position="21"/>
        <end position="38"/>
    </location>
</feature>
<keyword evidence="8" id="KW-1185">Reference proteome</keyword>
<feature type="transmembrane region" description="Helical" evidence="5">
    <location>
        <begin position="213"/>
        <end position="231"/>
    </location>
</feature>
<feature type="domain" description="Integral membrane bound transporter" evidence="6">
    <location>
        <begin position="201"/>
        <end position="325"/>
    </location>
</feature>
<protein>
    <recommendedName>
        <fullName evidence="6">Integral membrane bound transporter domain-containing protein</fullName>
    </recommendedName>
</protein>
<comment type="subcellular location">
    <subcellularLocation>
        <location evidence="1">Membrane</location>
        <topology evidence="1">Multi-pass membrane protein</topology>
    </subcellularLocation>
</comment>
<feature type="transmembrane region" description="Helical" evidence="5">
    <location>
        <begin position="284"/>
        <end position="303"/>
    </location>
</feature>
<evidence type="ECO:0000256" key="2">
    <source>
        <dbReference type="ARBA" id="ARBA00022692"/>
    </source>
</evidence>
<name>A0A840V9K2_9BACT</name>
<feature type="transmembrane region" description="Helical" evidence="5">
    <location>
        <begin position="122"/>
        <end position="139"/>
    </location>
</feature>
<sequence>MNPQAASDDIASPRPAPPWQIPLLAGMAVGVPLCVAALLRNPPVGMLVASGGMSLLYLPRSYRSKSERLRRLAACGGGLVLCFALGALGAIHPVVSVAVLGGVTLAAVVICRRFAVAPPASFFFVLTTAVAGHIPWDGAALPIKTGWVALGAVWAWLLARVLSNGAPPQRPAPEGTPGPDPNLPALMVEASILGGAVASSVALAMILKFGNPYWAAVSCIAILQGATFRAVWHRHFHRILGTVVGVGVSWWWLPHFGDPMTLAVMVTVLMMIVEYLVPRHYGLAVVLITPLAIGFSEFASGGLPIHALLWSRLIETILGSAVGALAGSLVHHPNGCRRAARWVEGWLN</sequence>
<keyword evidence="2 5" id="KW-0812">Transmembrane</keyword>
<dbReference type="GO" id="GO:0016020">
    <property type="term" value="C:membrane"/>
    <property type="evidence" value="ECO:0007669"/>
    <property type="project" value="UniProtKB-SubCell"/>
</dbReference>
<evidence type="ECO:0000256" key="3">
    <source>
        <dbReference type="ARBA" id="ARBA00022989"/>
    </source>
</evidence>
<evidence type="ECO:0000313" key="7">
    <source>
        <dbReference type="EMBL" id="MBB5352264.1"/>
    </source>
</evidence>